<sequence>MEMMSLVDLLQAGAAGCACAGDVMTFLHSEDDMGENFSWMNRSALYHNQVPHFLRIKLCGILYGRGPSAFPSSGRTKRAPFIL</sequence>
<name>A0ABR2NHG0_9ROSI</name>
<reference evidence="1 2" key="1">
    <citation type="journal article" date="2024" name="G3 (Bethesda)">
        <title>Genome assembly of Hibiscus sabdariffa L. provides insights into metabolisms of medicinal natural products.</title>
        <authorList>
            <person name="Kim T."/>
        </authorList>
    </citation>
    <scope>NUCLEOTIDE SEQUENCE [LARGE SCALE GENOMIC DNA]</scope>
    <source>
        <strain evidence="1">TK-2024</strain>
        <tissue evidence="1">Old leaves</tissue>
    </source>
</reference>
<accession>A0ABR2NHG0</accession>
<evidence type="ECO:0000313" key="2">
    <source>
        <dbReference type="Proteomes" id="UP001396334"/>
    </source>
</evidence>
<proteinExistence type="predicted"/>
<protein>
    <submittedName>
        <fullName evidence="1">Uncharacterized protein</fullName>
    </submittedName>
</protein>
<dbReference type="EMBL" id="JBBPBN010000146">
    <property type="protein sequence ID" value="KAK8975422.1"/>
    <property type="molecule type" value="Genomic_DNA"/>
</dbReference>
<organism evidence="1 2">
    <name type="scientific">Hibiscus sabdariffa</name>
    <name type="common">roselle</name>
    <dbReference type="NCBI Taxonomy" id="183260"/>
    <lineage>
        <taxon>Eukaryota</taxon>
        <taxon>Viridiplantae</taxon>
        <taxon>Streptophyta</taxon>
        <taxon>Embryophyta</taxon>
        <taxon>Tracheophyta</taxon>
        <taxon>Spermatophyta</taxon>
        <taxon>Magnoliopsida</taxon>
        <taxon>eudicotyledons</taxon>
        <taxon>Gunneridae</taxon>
        <taxon>Pentapetalae</taxon>
        <taxon>rosids</taxon>
        <taxon>malvids</taxon>
        <taxon>Malvales</taxon>
        <taxon>Malvaceae</taxon>
        <taxon>Malvoideae</taxon>
        <taxon>Hibiscus</taxon>
    </lineage>
</organism>
<comment type="caution">
    <text evidence="1">The sequence shown here is derived from an EMBL/GenBank/DDBJ whole genome shotgun (WGS) entry which is preliminary data.</text>
</comment>
<evidence type="ECO:0000313" key="1">
    <source>
        <dbReference type="EMBL" id="KAK8975422.1"/>
    </source>
</evidence>
<keyword evidence="2" id="KW-1185">Reference proteome</keyword>
<gene>
    <name evidence="1" type="ORF">V6N11_057516</name>
</gene>
<dbReference type="Proteomes" id="UP001396334">
    <property type="component" value="Unassembled WGS sequence"/>
</dbReference>